<dbReference type="Proteomes" id="UP000095185">
    <property type="component" value="Chromosome"/>
</dbReference>
<accession>A0A1D8D5Q2</accession>
<dbReference type="OrthoDB" id="9890307at2"/>
<keyword evidence="3" id="KW-1185">Reference proteome</keyword>
<evidence type="ECO:0000313" key="2">
    <source>
        <dbReference type="EMBL" id="AOS83874.1"/>
    </source>
</evidence>
<proteinExistence type="predicted"/>
<sequence length="109" mass="11884">MDYRLAFDPSLDLAADELAAAWNASEFAEEATASLQPAFAASFPIGEMTLLLLSAAASIPAAVIATFITDYLKRKFPDKKPPAIEVTTIYSLDGELLFIIRKSIERQES</sequence>
<dbReference type="STRING" id="274537.BIU88_06740"/>
<keyword evidence="1" id="KW-1133">Transmembrane helix</keyword>
<dbReference type="EMBL" id="CP017305">
    <property type="protein sequence ID" value="AOS83874.1"/>
    <property type="molecule type" value="Genomic_DNA"/>
</dbReference>
<organism evidence="2 3">
    <name type="scientific">Chlorobaculum limnaeum</name>
    <dbReference type="NCBI Taxonomy" id="274537"/>
    <lineage>
        <taxon>Bacteria</taxon>
        <taxon>Pseudomonadati</taxon>
        <taxon>Chlorobiota</taxon>
        <taxon>Chlorobiia</taxon>
        <taxon>Chlorobiales</taxon>
        <taxon>Chlorobiaceae</taxon>
        <taxon>Chlorobaculum</taxon>
    </lineage>
</organism>
<evidence type="ECO:0000256" key="1">
    <source>
        <dbReference type="SAM" id="Phobius"/>
    </source>
</evidence>
<dbReference type="RefSeq" id="WP_069809841.1">
    <property type="nucleotide sequence ID" value="NZ_CP017305.1"/>
</dbReference>
<keyword evidence="1" id="KW-0472">Membrane</keyword>
<dbReference type="KEGG" id="clz:BIU88_06740"/>
<name>A0A1D8D5Q2_CHLLM</name>
<gene>
    <name evidence="2" type="ORF">BIU88_06740</name>
</gene>
<evidence type="ECO:0000313" key="3">
    <source>
        <dbReference type="Proteomes" id="UP000095185"/>
    </source>
</evidence>
<feature type="transmembrane region" description="Helical" evidence="1">
    <location>
        <begin position="50"/>
        <end position="72"/>
    </location>
</feature>
<dbReference type="AlphaFoldDB" id="A0A1D8D5Q2"/>
<protein>
    <submittedName>
        <fullName evidence="2">Uncharacterized protein</fullName>
    </submittedName>
</protein>
<keyword evidence="1" id="KW-0812">Transmembrane</keyword>
<reference evidence="2" key="1">
    <citation type="submission" date="2016-09" db="EMBL/GenBank/DDBJ databases">
        <title>Genome sequence of Chlorobaculum limnaeum.</title>
        <authorList>
            <person name="Liu Z."/>
            <person name="Tank M."/>
            <person name="Bryant D.A."/>
        </authorList>
    </citation>
    <scope>NUCLEOTIDE SEQUENCE [LARGE SCALE GENOMIC DNA]</scope>
    <source>
        <strain evidence="2">DSM 1677</strain>
    </source>
</reference>